<keyword evidence="7" id="KW-0594">Phospholipid biosynthesis</keyword>
<evidence type="ECO:0000313" key="11">
    <source>
        <dbReference type="EMBL" id="HFB55442.1"/>
    </source>
</evidence>
<evidence type="ECO:0000256" key="4">
    <source>
        <dbReference type="ARBA" id="ARBA00022516"/>
    </source>
</evidence>
<comment type="catalytic activity">
    <reaction evidence="1">
        <text>a fatty acyl-[ACP] + phosphate = an acyl phosphate + holo-[ACP]</text>
        <dbReference type="Rhea" id="RHEA:42292"/>
        <dbReference type="Rhea" id="RHEA-COMP:9685"/>
        <dbReference type="Rhea" id="RHEA-COMP:14125"/>
        <dbReference type="ChEBI" id="CHEBI:43474"/>
        <dbReference type="ChEBI" id="CHEBI:59918"/>
        <dbReference type="ChEBI" id="CHEBI:64479"/>
        <dbReference type="ChEBI" id="CHEBI:138651"/>
        <dbReference type="EC" id="2.3.1.274"/>
    </reaction>
</comment>
<dbReference type="SUPFAM" id="SSF53659">
    <property type="entry name" value="Isocitrate/Isopropylmalate dehydrogenase-like"/>
    <property type="match status" value="1"/>
</dbReference>
<evidence type="ECO:0000256" key="5">
    <source>
        <dbReference type="ARBA" id="ARBA00022679"/>
    </source>
</evidence>
<dbReference type="EMBL" id="DRMN01000384">
    <property type="protein sequence ID" value="HFB55442.1"/>
    <property type="molecule type" value="Genomic_DNA"/>
</dbReference>
<organism evidence="11">
    <name type="scientific">Hellea balneolensis</name>
    <dbReference type="NCBI Taxonomy" id="287478"/>
    <lineage>
        <taxon>Bacteria</taxon>
        <taxon>Pseudomonadati</taxon>
        <taxon>Pseudomonadota</taxon>
        <taxon>Alphaproteobacteria</taxon>
        <taxon>Maricaulales</taxon>
        <taxon>Robiginitomaculaceae</taxon>
        <taxon>Hellea</taxon>
    </lineage>
</organism>
<dbReference type="GO" id="GO:0006633">
    <property type="term" value="P:fatty acid biosynthetic process"/>
    <property type="evidence" value="ECO:0007669"/>
    <property type="project" value="InterPro"/>
</dbReference>
<keyword evidence="5" id="KW-0808">Transferase</keyword>
<evidence type="ECO:0000256" key="8">
    <source>
        <dbReference type="ARBA" id="ARBA00023264"/>
    </source>
</evidence>
<dbReference type="GO" id="GO:0008654">
    <property type="term" value="P:phospholipid biosynthetic process"/>
    <property type="evidence" value="ECO:0007669"/>
    <property type="project" value="UniProtKB-KW"/>
</dbReference>
<dbReference type="AlphaFoldDB" id="A0A7C3C1X3"/>
<proteinExistence type="predicted"/>
<keyword evidence="11" id="KW-0012">Acyltransferase</keyword>
<comment type="subcellular location">
    <subcellularLocation>
        <location evidence="2">Cytoplasm</location>
    </subcellularLocation>
</comment>
<keyword evidence="6" id="KW-0443">Lipid metabolism</keyword>
<evidence type="ECO:0000256" key="10">
    <source>
        <dbReference type="ARBA" id="ARBA00046608"/>
    </source>
</evidence>
<keyword evidence="8" id="KW-1208">Phospholipid metabolism</keyword>
<reference evidence="11" key="1">
    <citation type="journal article" date="2020" name="mSystems">
        <title>Genome- and Community-Level Interaction Insights into Carbon Utilization and Element Cycling Functions of Hydrothermarchaeota in Hydrothermal Sediment.</title>
        <authorList>
            <person name="Zhou Z."/>
            <person name="Liu Y."/>
            <person name="Xu W."/>
            <person name="Pan J."/>
            <person name="Luo Z.H."/>
            <person name="Li M."/>
        </authorList>
    </citation>
    <scope>NUCLEOTIDE SEQUENCE [LARGE SCALE GENOMIC DNA]</scope>
    <source>
        <strain evidence="11">HyVt-489</strain>
    </source>
</reference>
<dbReference type="GO" id="GO:0043811">
    <property type="term" value="F:phosphate:acyl-[acyl carrier protein] acyltransferase activity"/>
    <property type="evidence" value="ECO:0007669"/>
    <property type="project" value="UniProtKB-EC"/>
</dbReference>
<evidence type="ECO:0000256" key="6">
    <source>
        <dbReference type="ARBA" id="ARBA00023098"/>
    </source>
</evidence>
<dbReference type="InterPro" id="IPR003664">
    <property type="entry name" value="FA_synthesis"/>
</dbReference>
<evidence type="ECO:0000256" key="1">
    <source>
        <dbReference type="ARBA" id="ARBA00001232"/>
    </source>
</evidence>
<dbReference type="Proteomes" id="UP000886042">
    <property type="component" value="Unassembled WGS sequence"/>
</dbReference>
<evidence type="ECO:0000256" key="3">
    <source>
        <dbReference type="ARBA" id="ARBA00022490"/>
    </source>
</evidence>
<accession>A0A7C3C1X3</accession>
<dbReference type="Gene3D" id="3.40.718.10">
    <property type="entry name" value="Isopropylmalate Dehydrogenase"/>
    <property type="match status" value="1"/>
</dbReference>
<dbReference type="Pfam" id="PF02504">
    <property type="entry name" value="FA_synthesis"/>
    <property type="match status" value="1"/>
</dbReference>
<dbReference type="PANTHER" id="PTHR30100:SF1">
    <property type="entry name" value="PHOSPHATE ACYLTRANSFERASE"/>
    <property type="match status" value="1"/>
</dbReference>
<keyword evidence="3" id="KW-0963">Cytoplasm</keyword>
<evidence type="ECO:0000256" key="2">
    <source>
        <dbReference type="ARBA" id="ARBA00004496"/>
    </source>
</evidence>
<sequence length="110" mass="11802">MLDGIVLSVDAMGGDHAPDIVVQGIEYFLKHQGKDRKARFLLHGDSARIEALLNKAPLTKARSEIHHTDTQVAMDEKPSIALRRGKGTSMWNAIAAVRSGEATVAVSAGN</sequence>
<name>A0A7C3C1X3_9PROT</name>
<comment type="caution">
    <text evidence="11">The sequence shown here is derived from an EMBL/GenBank/DDBJ whole genome shotgun (WGS) entry which is preliminary data.</text>
</comment>
<evidence type="ECO:0000256" key="9">
    <source>
        <dbReference type="ARBA" id="ARBA00024069"/>
    </source>
</evidence>
<dbReference type="GO" id="GO:0005737">
    <property type="term" value="C:cytoplasm"/>
    <property type="evidence" value="ECO:0007669"/>
    <property type="project" value="UniProtKB-SubCell"/>
</dbReference>
<evidence type="ECO:0000256" key="7">
    <source>
        <dbReference type="ARBA" id="ARBA00023209"/>
    </source>
</evidence>
<protein>
    <recommendedName>
        <fullName evidence="9">phosphate acyltransferase</fullName>
        <ecNumber evidence="9">2.3.1.274</ecNumber>
    </recommendedName>
</protein>
<dbReference type="PANTHER" id="PTHR30100">
    <property type="entry name" value="FATTY ACID/PHOSPHOLIPID SYNTHESIS PROTEIN PLSX"/>
    <property type="match status" value="1"/>
</dbReference>
<gene>
    <name evidence="11" type="ORF">ENJ46_05905</name>
</gene>
<keyword evidence="4" id="KW-0444">Lipid biosynthesis</keyword>
<dbReference type="EC" id="2.3.1.274" evidence="9"/>
<comment type="subunit">
    <text evidence="10">Homodimer. Probably interacts with PlsY.</text>
</comment>
<feature type="non-terminal residue" evidence="11">
    <location>
        <position position="110"/>
    </location>
</feature>
<dbReference type="InterPro" id="IPR012281">
    <property type="entry name" value="Phospholipid_synth_PlsX-like"/>
</dbReference>